<dbReference type="GO" id="GO:0005524">
    <property type="term" value="F:ATP binding"/>
    <property type="evidence" value="ECO:0007669"/>
    <property type="project" value="UniProtKB-KW"/>
</dbReference>
<dbReference type="AlphaFoldDB" id="X0T4M8"/>
<feature type="non-terminal residue" evidence="6">
    <location>
        <position position="1"/>
    </location>
</feature>
<protein>
    <recommendedName>
        <fullName evidence="5">Phosphagen kinase C-terminal domain-containing protein</fullName>
    </recommendedName>
</protein>
<evidence type="ECO:0000259" key="5">
    <source>
        <dbReference type="PROSITE" id="PS51510"/>
    </source>
</evidence>
<keyword evidence="1" id="KW-0808">Transferase</keyword>
<proteinExistence type="predicted"/>
<keyword evidence="2" id="KW-0547">Nucleotide-binding</keyword>
<dbReference type="PROSITE" id="PS51510">
    <property type="entry name" value="PHOSPHAGEN_KINASE_C"/>
    <property type="match status" value="1"/>
</dbReference>
<dbReference type="EMBL" id="BARS01016550">
    <property type="protein sequence ID" value="GAF88179.1"/>
    <property type="molecule type" value="Genomic_DNA"/>
</dbReference>
<comment type="caution">
    <text evidence="6">The sequence shown here is derived from an EMBL/GenBank/DDBJ whole genome shotgun (WGS) entry which is preliminary data.</text>
</comment>
<gene>
    <name evidence="6" type="ORF">S01H1_27211</name>
</gene>
<dbReference type="InterPro" id="IPR022414">
    <property type="entry name" value="ATP-guanido_PTrfase_cat"/>
</dbReference>
<evidence type="ECO:0000256" key="1">
    <source>
        <dbReference type="ARBA" id="ARBA00022679"/>
    </source>
</evidence>
<dbReference type="Pfam" id="PF00217">
    <property type="entry name" value="ATP-gua_Ptrans"/>
    <property type="match status" value="1"/>
</dbReference>
<name>X0T4M8_9ZZZZ</name>
<reference evidence="6" key="1">
    <citation type="journal article" date="2014" name="Front. Microbiol.">
        <title>High frequency of phylogenetically diverse reductive dehalogenase-homologous genes in deep subseafloor sedimentary metagenomes.</title>
        <authorList>
            <person name="Kawai M."/>
            <person name="Futagami T."/>
            <person name="Toyoda A."/>
            <person name="Takaki Y."/>
            <person name="Nishi S."/>
            <person name="Hori S."/>
            <person name="Arai W."/>
            <person name="Tsubouchi T."/>
            <person name="Morono Y."/>
            <person name="Uchiyama I."/>
            <person name="Ito T."/>
            <person name="Fujiyama A."/>
            <person name="Inagaki F."/>
            <person name="Takami H."/>
        </authorList>
    </citation>
    <scope>NUCLEOTIDE SEQUENCE</scope>
    <source>
        <strain evidence="6">Expedition CK06-06</strain>
    </source>
</reference>
<dbReference type="GO" id="GO:0016301">
    <property type="term" value="F:kinase activity"/>
    <property type="evidence" value="ECO:0007669"/>
    <property type="project" value="UniProtKB-KW"/>
</dbReference>
<keyword evidence="3" id="KW-0418">Kinase</keyword>
<sequence>TGQIEKFLNATRDMGLAIRGLFGEGTEAAGDFYQLSNQVTLGISDADIVSQFENAVIPEIVEYENAARNQLLSKEPDVLDDKISRAIALLRNAHLISSQEALFLLSHLRLGINMHENMGASTPAIKRLCKLSGIGSDADKEPQPLSITTINRLFMLTQPAHLQLNYGKSLDPTHRDALRAKIIRSALNQDT</sequence>
<dbReference type="SUPFAM" id="SSF55931">
    <property type="entry name" value="Glutamine synthetase/guanido kinase"/>
    <property type="match status" value="1"/>
</dbReference>
<dbReference type="InterPro" id="IPR014746">
    <property type="entry name" value="Gln_synth/guanido_kin_cat_dom"/>
</dbReference>
<dbReference type="Gene3D" id="3.30.590.10">
    <property type="entry name" value="Glutamine synthetase/guanido kinase, catalytic domain"/>
    <property type="match status" value="1"/>
</dbReference>
<evidence type="ECO:0000313" key="6">
    <source>
        <dbReference type="EMBL" id="GAF88179.1"/>
    </source>
</evidence>
<accession>X0T4M8</accession>
<organism evidence="6">
    <name type="scientific">marine sediment metagenome</name>
    <dbReference type="NCBI Taxonomy" id="412755"/>
    <lineage>
        <taxon>unclassified sequences</taxon>
        <taxon>metagenomes</taxon>
        <taxon>ecological metagenomes</taxon>
    </lineage>
</organism>
<evidence type="ECO:0000256" key="3">
    <source>
        <dbReference type="ARBA" id="ARBA00022777"/>
    </source>
</evidence>
<keyword evidence="4" id="KW-0067">ATP-binding</keyword>
<evidence type="ECO:0000256" key="2">
    <source>
        <dbReference type="ARBA" id="ARBA00022741"/>
    </source>
</evidence>
<evidence type="ECO:0000256" key="4">
    <source>
        <dbReference type="ARBA" id="ARBA00022840"/>
    </source>
</evidence>
<feature type="domain" description="Phosphagen kinase C-terminal" evidence="5">
    <location>
        <begin position="1"/>
        <end position="66"/>
    </location>
</feature>